<gene>
    <name evidence="2" type="ORF">E1A91_D05G307400v1</name>
</gene>
<evidence type="ECO:0000313" key="2">
    <source>
        <dbReference type="EMBL" id="TYI83640.1"/>
    </source>
</evidence>
<sequence>MQIPPQNDVVLRLGWVPKHCRFSSPIRPSFYFFVHLFPPLEKICRTLSNTLPIPSGGWDSLRRSSSGAPPLNRRPTKRDEGLLKPGSRWAMRSGFDWRRRRALHPIFKPDSDDGERTSVDGATERFSGRGGRGVRRSGRGVRWRCGRRRGHAWKLAALGDLGFG</sequence>
<evidence type="ECO:0000313" key="3">
    <source>
        <dbReference type="Proteomes" id="UP000323597"/>
    </source>
</evidence>
<dbReference type="Proteomes" id="UP000323597">
    <property type="component" value="Chromosome D05"/>
</dbReference>
<organism evidence="2 3">
    <name type="scientific">Gossypium mustelinum</name>
    <name type="common">Cotton</name>
    <name type="synonym">Gossypium caicoense</name>
    <dbReference type="NCBI Taxonomy" id="34275"/>
    <lineage>
        <taxon>Eukaryota</taxon>
        <taxon>Viridiplantae</taxon>
        <taxon>Streptophyta</taxon>
        <taxon>Embryophyta</taxon>
        <taxon>Tracheophyta</taxon>
        <taxon>Spermatophyta</taxon>
        <taxon>Magnoliopsida</taxon>
        <taxon>eudicotyledons</taxon>
        <taxon>Gunneridae</taxon>
        <taxon>Pentapetalae</taxon>
        <taxon>rosids</taxon>
        <taxon>malvids</taxon>
        <taxon>Malvales</taxon>
        <taxon>Malvaceae</taxon>
        <taxon>Malvoideae</taxon>
        <taxon>Gossypium</taxon>
    </lineage>
</organism>
<protein>
    <submittedName>
        <fullName evidence="2">Uncharacterized protein</fullName>
    </submittedName>
</protein>
<dbReference type="AlphaFoldDB" id="A0A5D2V302"/>
<evidence type="ECO:0000256" key="1">
    <source>
        <dbReference type="SAM" id="MobiDB-lite"/>
    </source>
</evidence>
<dbReference type="EMBL" id="CM017653">
    <property type="protein sequence ID" value="TYI83640.1"/>
    <property type="molecule type" value="Genomic_DNA"/>
</dbReference>
<reference evidence="2 3" key="1">
    <citation type="submission" date="2019-07" db="EMBL/GenBank/DDBJ databases">
        <title>WGS assembly of Gossypium mustelinum.</title>
        <authorList>
            <person name="Chen Z.J."/>
            <person name="Sreedasyam A."/>
            <person name="Ando A."/>
            <person name="Song Q."/>
            <person name="De L."/>
            <person name="Hulse-Kemp A."/>
            <person name="Ding M."/>
            <person name="Ye W."/>
            <person name="Kirkbride R."/>
            <person name="Jenkins J."/>
            <person name="Plott C."/>
            <person name="Lovell J."/>
            <person name="Lin Y.-M."/>
            <person name="Vaughn R."/>
            <person name="Liu B."/>
            <person name="Li W."/>
            <person name="Simpson S."/>
            <person name="Scheffler B."/>
            <person name="Saski C."/>
            <person name="Grover C."/>
            <person name="Hu G."/>
            <person name="Conover J."/>
            <person name="Carlson J."/>
            <person name="Shu S."/>
            <person name="Boston L."/>
            <person name="Williams M."/>
            <person name="Peterson D."/>
            <person name="Mcgee K."/>
            <person name="Jones D."/>
            <person name="Wendel J."/>
            <person name="Stelly D."/>
            <person name="Grimwood J."/>
            <person name="Schmutz J."/>
        </authorList>
    </citation>
    <scope>NUCLEOTIDE SEQUENCE [LARGE SCALE GENOMIC DNA]</scope>
    <source>
        <strain evidence="2">1408120.09</strain>
    </source>
</reference>
<keyword evidence="3" id="KW-1185">Reference proteome</keyword>
<feature type="region of interest" description="Disordered" evidence="1">
    <location>
        <begin position="108"/>
        <end position="133"/>
    </location>
</feature>
<proteinExistence type="predicted"/>
<accession>A0A5D2V302</accession>
<feature type="compositionally biased region" description="Basic and acidic residues" evidence="1">
    <location>
        <begin position="108"/>
        <end position="127"/>
    </location>
</feature>
<name>A0A5D2V302_GOSMU</name>
<feature type="region of interest" description="Disordered" evidence="1">
    <location>
        <begin position="58"/>
        <end position="84"/>
    </location>
</feature>